<evidence type="ECO:0000313" key="11">
    <source>
        <dbReference type="EMBL" id="KAE8976891.1"/>
    </source>
</evidence>
<dbReference type="SUPFAM" id="SSF90123">
    <property type="entry name" value="ABC transporter transmembrane region"/>
    <property type="match status" value="1"/>
</dbReference>
<keyword evidence="6" id="KW-0067">ATP-binding</keyword>
<evidence type="ECO:0000256" key="7">
    <source>
        <dbReference type="ARBA" id="ARBA00022989"/>
    </source>
</evidence>
<dbReference type="EMBL" id="QXFU01003263">
    <property type="protein sequence ID" value="KAE8976891.1"/>
    <property type="molecule type" value="Genomic_DNA"/>
</dbReference>
<comment type="caution">
    <text evidence="11">The sequence shown here is derived from an EMBL/GenBank/DDBJ whole genome shotgun (WGS) entry which is preliminary data.</text>
</comment>
<dbReference type="Pfam" id="PF00664">
    <property type="entry name" value="ABC_membrane"/>
    <property type="match status" value="1"/>
</dbReference>
<evidence type="ECO:0000259" key="10">
    <source>
        <dbReference type="PROSITE" id="PS50929"/>
    </source>
</evidence>
<dbReference type="InterPro" id="IPR011527">
    <property type="entry name" value="ABC1_TM_dom"/>
</dbReference>
<feature type="transmembrane region" description="Helical" evidence="9">
    <location>
        <begin position="66"/>
        <end position="87"/>
    </location>
</feature>
<evidence type="ECO:0000313" key="14">
    <source>
        <dbReference type="Proteomes" id="UP000429607"/>
    </source>
</evidence>
<accession>A0A6A3I463</accession>
<dbReference type="PROSITE" id="PS50929">
    <property type="entry name" value="ABC_TM1F"/>
    <property type="match status" value="1"/>
</dbReference>
<evidence type="ECO:0000313" key="15">
    <source>
        <dbReference type="Proteomes" id="UP000434957"/>
    </source>
</evidence>
<gene>
    <name evidence="12" type="ORF">PR001_g24864</name>
    <name evidence="11" type="ORF">PR002_g25181</name>
    <name evidence="13" type="ORF">PR003_g26072</name>
</gene>
<comment type="subcellular location">
    <subcellularLocation>
        <location evidence="1">Endomembrane system</location>
        <topology evidence="1">Multi-pass membrane protein</topology>
    </subcellularLocation>
</comment>
<keyword evidence="2" id="KW-0813">Transport</keyword>
<evidence type="ECO:0000256" key="8">
    <source>
        <dbReference type="ARBA" id="ARBA00023136"/>
    </source>
</evidence>
<keyword evidence="3 9" id="KW-0812">Transmembrane</keyword>
<dbReference type="EMBL" id="QXFT01003283">
    <property type="protein sequence ID" value="KAE9287361.1"/>
    <property type="molecule type" value="Genomic_DNA"/>
</dbReference>
<feature type="domain" description="ABC transmembrane type-1" evidence="10">
    <location>
        <begin position="68"/>
        <end position="185"/>
    </location>
</feature>
<dbReference type="InterPro" id="IPR050173">
    <property type="entry name" value="ABC_transporter_C-like"/>
</dbReference>
<protein>
    <recommendedName>
        <fullName evidence="10">ABC transmembrane type-1 domain-containing protein</fullName>
    </recommendedName>
</protein>
<proteinExistence type="predicted"/>
<keyword evidence="15" id="KW-1185">Reference proteome</keyword>
<dbReference type="Proteomes" id="UP000435112">
    <property type="component" value="Unassembled WGS sequence"/>
</dbReference>
<dbReference type="InterPro" id="IPR036640">
    <property type="entry name" value="ABC1_TM_sf"/>
</dbReference>
<keyword evidence="4" id="KW-0677">Repeat</keyword>
<evidence type="ECO:0000256" key="4">
    <source>
        <dbReference type="ARBA" id="ARBA00022737"/>
    </source>
</evidence>
<evidence type="ECO:0000256" key="9">
    <source>
        <dbReference type="SAM" id="Phobius"/>
    </source>
</evidence>
<dbReference type="EMBL" id="QXFV01003260">
    <property type="protein sequence ID" value="KAE8978376.1"/>
    <property type="molecule type" value="Genomic_DNA"/>
</dbReference>
<dbReference type="PANTHER" id="PTHR24223">
    <property type="entry name" value="ATP-BINDING CASSETTE SUB-FAMILY C"/>
    <property type="match status" value="1"/>
</dbReference>
<evidence type="ECO:0000256" key="6">
    <source>
        <dbReference type="ARBA" id="ARBA00022840"/>
    </source>
</evidence>
<feature type="transmembrane region" description="Helical" evidence="9">
    <location>
        <begin position="107"/>
        <end position="130"/>
    </location>
</feature>
<sequence>MWWIHPLLQRGYASPLDETCVWDLPTADQAQPLQEKFDKFYVHTRKSGAKRPNVNRAIWESVKQTWGIAFVLHLASAGLMLFQPFIIKAILQNLRDEANSLGISSGYALAALLGCVAFCGATTVSAGQFLTTRVACNARMIVINSAFRKILRLSATARRTMDTGEIVTFVGVDSDRVLSAYKLGM</sequence>
<dbReference type="Proteomes" id="UP000429607">
    <property type="component" value="Unassembled WGS sequence"/>
</dbReference>
<name>A0A6A3I463_9STRA</name>
<reference evidence="14 16" key="1">
    <citation type="submission" date="2018-09" db="EMBL/GenBank/DDBJ databases">
        <title>Genomic investigation of the strawberry pathogen Phytophthora fragariae indicates pathogenicity is determined by transcriptional variation in three key races.</title>
        <authorList>
            <person name="Adams T.M."/>
            <person name="Armitage A.D."/>
            <person name="Sobczyk M.K."/>
            <person name="Bates H.J."/>
            <person name="Dunwell J.M."/>
            <person name="Nellist C.F."/>
            <person name="Harrison R.J."/>
        </authorList>
    </citation>
    <scope>NUCLEOTIDE SEQUENCE [LARGE SCALE GENOMIC DNA]</scope>
    <source>
        <strain evidence="12 14">SCRP249</strain>
        <strain evidence="11 16">SCRP324</strain>
        <strain evidence="13 15">SCRP333</strain>
    </source>
</reference>
<evidence type="ECO:0000313" key="12">
    <source>
        <dbReference type="EMBL" id="KAE8978376.1"/>
    </source>
</evidence>
<dbReference type="PANTHER" id="PTHR24223:SF443">
    <property type="entry name" value="MULTIDRUG-RESISTANCE LIKE PROTEIN 1, ISOFORM I"/>
    <property type="match status" value="1"/>
</dbReference>
<dbReference type="GO" id="GO:0140359">
    <property type="term" value="F:ABC-type transporter activity"/>
    <property type="evidence" value="ECO:0007669"/>
    <property type="project" value="InterPro"/>
</dbReference>
<keyword evidence="8 9" id="KW-0472">Membrane</keyword>
<dbReference type="AlphaFoldDB" id="A0A6A3I463"/>
<dbReference type="GO" id="GO:0016020">
    <property type="term" value="C:membrane"/>
    <property type="evidence" value="ECO:0007669"/>
    <property type="project" value="InterPro"/>
</dbReference>
<evidence type="ECO:0000256" key="3">
    <source>
        <dbReference type="ARBA" id="ARBA00022692"/>
    </source>
</evidence>
<dbReference type="GO" id="GO:0012505">
    <property type="term" value="C:endomembrane system"/>
    <property type="evidence" value="ECO:0007669"/>
    <property type="project" value="UniProtKB-SubCell"/>
</dbReference>
<organism evidence="11 16">
    <name type="scientific">Phytophthora rubi</name>
    <dbReference type="NCBI Taxonomy" id="129364"/>
    <lineage>
        <taxon>Eukaryota</taxon>
        <taxon>Sar</taxon>
        <taxon>Stramenopiles</taxon>
        <taxon>Oomycota</taxon>
        <taxon>Peronosporomycetes</taxon>
        <taxon>Peronosporales</taxon>
        <taxon>Peronosporaceae</taxon>
        <taxon>Phytophthora</taxon>
    </lineage>
</organism>
<evidence type="ECO:0000256" key="5">
    <source>
        <dbReference type="ARBA" id="ARBA00022741"/>
    </source>
</evidence>
<evidence type="ECO:0000256" key="2">
    <source>
        <dbReference type="ARBA" id="ARBA00022448"/>
    </source>
</evidence>
<evidence type="ECO:0000256" key="1">
    <source>
        <dbReference type="ARBA" id="ARBA00004127"/>
    </source>
</evidence>
<dbReference type="Gene3D" id="1.20.1560.10">
    <property type="entry name" value="ABC transporter type 1, transmembrane domain"/>
    <property type="match status" value="1"/>
</dbReference>
<evidence type="ECO:0000313" key="16">
    <source>
        <dbReference type="Proteomes" id="UP000435112"/>
    </source>
</evidence>
<dbReference type="OrthoDB" id="166231at2759"/>
<dbReference type="Proteomes" id="UP000434957">
    <property type="component" value="Unassembled WGS sequence"/>
</dbReference>
<keyword evidence="7 9" id="KW-1133">Transmembrane helix</keyword>
<keyword evidence="5" id="KW-0547">Nucleotide-binding</keyword>
<dbReference type="GO" id="GO:0005524">
    <property type="term" value="F:ATP binding"/>
    <property type="evidence" value="ECO:0007669"/>
    <property type="project" value="UniProtKB-KW"/>
</dbReference>
<evidence type="ECO:0000313" key="13">
    <source>
        <dbReference type="EMBL" id="KAE9287361.1"/>
    </source>
</evidence>